<evidence type="ECO:0000256" key="8">
    <source>
        <dbReference type="ARBA" id="ARBA00031306"/>
    </source>
</evidence>
<keyword evidence="3 10" id="KW-0285">Flavoprotein</keyword>
<dbReference type="SUPFAM" id="SSF143631">
    <property type="entry name" value="ApbE-like"/>
    <property type="match status" value="1"/>
</dbReference>
<evidence type="ECO:0000313" key="14">
    <source>
        <dbReference type="Proteomes" id="UP000675940"/>
    </source>
</evidence>
<comment type="similarity">
    <text evidence="10">Belongs to the ApbE family.</text>
</comment>
<keyword evidence="5 10" id="KW-0479">Metal-binding</keyword>
<gene>
    <name evidence="13" type="ORF">J5474_13625</name>
</gene>
<keyword evidence="7 10" id="KW-0460">Magnesium</keyword>
<evidence type="ECO:0000256" key="10">
    <source>
        <dbReference type="PIRNR" id="PIRNR006268"/>
    </source>
</evidence>
<reference evidence="13" key="1">
    <citation type="submission" date="2021-03" db="EMBL/GenBank/DDBJ databases">
        <title>Sagittula salina sp. nov. strain M10.9X isolated from the marine waste.</title>
        <authorList>
            <person name="Satari L."/>
            <person name="Molina-Menor E."/>
            <person name="Vidal-Verdu A."/>
            <person name="Pascual J."/>
            <person name="Pereto J."/>
            <person name="Porcar M."/>
        </authorList>
    </citation>
    <scope>NUCLEOTIDE SEQUENCE</scope>
    <source>
        <strain evidence="13">M10.9X</strain>
    </source>
</reference>
<keyword evidence="14" id="KW-1185">Reference proteome</keyword>
<dbReference type="AlphaFoldDB" id="A0A940MRL6"/>
<name>A0A940MRL6_9RHOB</name>
<comment type="cofactor">
    <cofactor evidence="11">
        <name>Mg(2+)</name>
        <dbReference type="ChEBI" id="CHEBI:18420"/>
    </cofactor>
    <cofactor evidence="11">
        <name>Mn(2+)</name>
        <dbReference type="ChEBI" id="CHEBI:29035"/>
    </cofactor>
    <text evidence="11">Magnesium. Can also use manganese.</text>
</comment>
<evidence type="ECO:0000256" key="7">
    <source>
        <dbReference type="ARBA" id="ARBA00022842"/>
    </source>
</evidence>
<dbReference type="Pfam" id="PF02424">
    <property type="entry name" value="ApbE"/>
    <property type="match status" value="1"/>
</dbReference>
<keyword evidence="4 10" id="KW-0808">Transferase</keyword>
<dbReference type="PANTHER" id="PTHR30040">
    <property type="entry name" value="THIAMINE BIOSYNTHESIS LIPOPROTEIN APBE"/>
    <property type="match status" value="1"/>
</dbReference>
<dbReference type="EMBL" id="JAGISH010000007">
    <property type="protein sequence ID" value="MBP0483526.1"/>
    <property type="molecule type" value="Genomic_DNA"/>
</dbReference>
<dbReference type="PANTHER" id="PTHR30040:SF2">
    <property type="entry name" value="FAD:PROTEIN FMN TRANSFERASE"/>
    <property type="match status" value="1"/>
</dbReference>
<dbReference type="GO" id="GO:0016740">
    <property type="term" value="F:transferase activity"/>
    <property type="evidence" value="ECO:0007669"/>
    <property type="project" value="UniProtKB-UniRule"/>
</dbReference>
<dbReference type="EC" id="2.7.1.180" evidence="1 10"/>
<comment type="catalytic activity">
    <reaction evidence="9 10">
        <text>L-threonyl-[protein] + FAD = FMN-L-threonyl-[protein] + AMP + H(+)</text>
        <dbReference type="Rhea" id="RHEA:36847"/>
        <dbReference type="Rhea" id="RHEA-COMP:11060"/>
        <dbReference type="Rhea" id="RHEA-COMP:11061"/>
        <dbReference type="ChEBI" id="CHEBI:15378"/>
        <dbReference type="ChEBI" id="CHEBI:30013"/>
        <dbReference type="ChEBI" id="CHEBI:57692"/>
        <dbReference type="ChEBI" id="CHEBI:74257"/>
        <dbReference type="ChEBI" id="CHEBI:456215"/>
        <dbReference type="EC" id="2.7.1.180"/>
    </reaction>
</comment>
<evidence type="ECO:0000313" key="13">
    <source>
        <dbReference type="EMBL" id="MBP0483526.1"/>
    </source>
</evidence>
<proteinExistence type="inferred from homology"/>
<dbReference type="InterPro" id="IPR024932">
    <property type="entry name" value="ApbE"/>
</dbReference>
<evidence type="ECO:0000256" key="3">
    <source>
        <dbReference type="ARBA" id="ARBA00022630"/>
    </source>
</evidence>
<dbReference type="InterPro" id="IPR003374">
    <property type="entry name" value="ApbE-like_sf"/>
</dbReference>
<evidence type="ECO:0000256" key="12">
    <source>
        <dbReference type="SAM" id="SignalP"/>
    </source>
</evidence>
<dbReference type="PIRSF" id="PIRSF006268">
    <property type="entry name" value="ApbE"/>
    <property type="match status" value="1"/>
</dbReference>
<evidence type="ECO:0000256" key="9">
    <source>
        <dbReference type="ARBA" id="ARBA00048540"/>
    </source>
</evidence>
<organism evidence="13 14">
    <name type="scientific">Sagittula salina</name>
    <dbReference type="NCBI Taxonomy" id="2820268"/>
    <lineage>
        <taxon>Bacteria</taxon>
        <taxon>Pseudomonadati</taxon>
        <taxon>Pseudomonadota</taxon>
        <taxon>Alphaproteobacteria</taxon>
        <taxon>Rhodobacterales</taxon>
        <taxon>Roseobacteraceae</taxon>
        <taxon>Sagittula</taxon>
    </lineage>
</organism>
<keyword evidence="12" id="KW-0732">Signal</keyword>
<sequence>MRKRSHGPSRRAALGLFAGAVALPRAALAGPVETLTGHAFGTGWRITAPEGADLRRLRTGLEELFAGIDAQLSPWRGDSVLSRFNADPAGRAATDPALTHVGGAALEIARLSNGAFDPTVGPLVARWGFGPITQGGGPDWRGVAAGPDGLTKARDDLTLDLCGIAKGWALDRAAALAREAGVESLLFDLGGEFVVRGHHPAGRAWRVAVDSPIPGAPPPAALRLDDGMALATSGTALQGYTLQGRLYSHVIDPRARAPAGGALRSVTVAAEKAITADGWATALLAAGDEAGPVLARSLGISALFLFAEAGGLRRLATGAMAEMLI</sequence>
<dbReference type="Gene3D" id="3.10.520.10">
    <property type="entry name" value="ApbE-like domains"/>
    <property type="match status" value="1"/>
</dbReference>
<comment type="caution">
    <text evidence="13">The sequence shown here is derived from an EMBL/GenBank/DDBJ whole genome shotgun (WGS) entry which is preliminary data.</text>
</comment>
<feature type="binding site" evidence="11">
    <location>
        <position position="277"/>
    </location>
    <ligand>
        <name>Mg(2+)</name>
        <dbReference type="ChEBI" id="CHEBI:18420"/>
    </ligand>
</feature>
<evidence type="ECO:0000256" key="5">
    <source>
        <dbReference type="ARBA" id="ARBA00022723"/>
    </source>
</evidence>
<accession>A0A940MRL6</accession>
<keyword evidence="6 10" id="KW-0274">FAD</keyword>
<feature type="signal peptide" evidence="12">
    <location>
        <begin position="1"/>
        <end position="29"/>
    </location>
</feature>
<evidence type="ECO:0000256" key="6">
    <source>
        <dbReference type="ARBA" id="ARBA00022827"/>
    </source>
</evidence>
<evidence type="ECO:0000256" key="2">
    <source>
        <dbReference type="ARBA" id="ARBA00016337"/>
    </source>
</evidence>
<feature type="binding site" evidence="11">
    <location>
        <position position="281"/>
    </location>
    <ligand>
        <name>Mg(2+)</name>
        <dbReference type="ChEBI" id="CHEBI:18420"/>
    </ligand>
</feature>
<evidence type="ECO:0000256" key="1">
    <source>
        <dbReference type="ARBA" id="ARBA00011955"/>
    </source>
</evidence>
<evidence type="ECO:0000256" key="4">
    <source>
        <dbReference type="ARBA" id="ARBA00022679"/>
    </source>
</evidence>
<dbReference type="GO" id="GO:0046872">
    <property type="term" value="F:metal ion binding"/>
    <property type="evidence" value="ECO:0007669"/>
    <property type="project" value="UniProtKB-UniRule"/>
</dbReference>
<dbReference type="Proteomes" id="UP000675940">
    <property type="component" value="Unassembled WGS sequence"/>
</dbReference>
<evidence type="ECO:0000256" key="11">
    <source>
        <dbReference type="PIRSR" id="PIRSR006268-2"/>
    </source>
</evidence>
<protein>
    <recommendedName>
        <fullName evidence="2 10">FAD:protein FMN transferase</fullName>
        <ecNumber evidence="1 10">2.7.1.180</ecNumber>
    </recommendedName>
    <alternativeName>
        <fullName evidence="8 10">Flavin transferase</fullName>
    </alternativeName>
</protein>
<feature type="binding site" evidence="11">
    <location>
        <position position="163"/>
    </location>
    <ligand>
        <name>Mg(2+)</name>
        <dbReference type="ChEBI" id="CHEBI:18420"/>
    </ligand>
</feature>
<dbReference type="RefSeq" id="WP_209361466.1">
    <property type="nucleotide sequence ID" value="NZ_JAGISH010000007.1"/>
</dbReference>
<feature type="chain" id="PRO_5039950293" description="FAD:protein FMN transferase" evidence="12">
    <location>
        <begin position="30"/>
        <end position="325"/>
    </location>
</feature>